<evidence type="ECO:0000256" key="1">
    <source>
        <dbReference type="ARBA" id="ARBA00022741"/>
    </source>
</evidence>
<reference evidence="4" key="1">
    <citation type="journal article" date="2015" name="Nature">
        <title>Complex archaea that bridge the gap between prokaryotes and eukaryotes.</title>
        <authorList>
            <person name="Spang A."/>
            <person name="Saw J.H."/>
            <person name="Jorgensen S.L."/>
            <person name="Zaremba-Niedzwiedzka K."/>
            <person name="Martijn J."/>
            <person name="Lind A.E."/>
            <person name="van Eijk R."/>
            <person name="Schleper C."/>
            <person name="Guy L."/>
            <person name="Ettema T.J."/>
        </authorList>
    </citation>
    <scope>NUCLEOTIDE SEQUENCE</scope>
</reference>
<dbReference type="PANTHER" id="PTHR42848:SF1">
    <property type="entry name" value="HOLLIDAY JUNCTION BRANCH MIGRATION COMPLEX SUBUNIT RUVB"/>
    <property type="match status" value="1"/>
</dbReference>
<dbReference type="InterPro" id="IPR008824">
    <property type="entry name" value="RuvB-like_N"/>
</dbReference>
<sequence>MNLSSLIGLIKEKRKARIAIEACLRSREPFPHTLIHSIGGLGKTVFARAIGHELSYYFIETHAAAFKHREQLFAALVHYSEEAQRAGVPLLFFLDEVHGLKLHLQEALYSVMKEWWIPTPRGKHYIAPFTLIAATTRFNMLDANSFVTRFPNVWEINRYSQTDITNIVAYEFDKFGLSYSYEVVADIAKRCLGVPRIAVTLTTKVRTTTVAAGETVVT</sequence>
<dbReference type="InterPro" id="IPR027417">
    <property type="entry name" value="P-loop_NTPase"/>
</dbReference>
<dbReference type="PANTHER" id="PTHR42848">
    <property type="match status" value="1"/>
</dbReference>
<dbReference type="GO" id="GO:0005524">
    <property type="term" value="F:ATP binding"/>
    <property type="evidence" value="ECO:0007669"/>
    <property type="project" value="UniProtKB-KW"/>
</dbReference>
<accession>A0A0F9JEW8</accession>
<dbReference type="InterPro" id="IPR004605">
    <property type="entry name" value="DNA_helicase_Holl-junc_RuvB"/>
</dbReference>
<dbReference type="Pfam" id="PF05496">
    <property type="entry name" value="RuvB_N"/>
    <property type="match status" value="1"/>
</dbReference>
<protein>
    <recommendedName>
        <fullName evidence="3">AAA+ ATPase domain-containing protein</fullName>
    </recommendedName>
</protein>
<proteinExistence type="predicted"/>
<dbReference type="Gene3D" id="1.10.8.60">
    <property type="match status" value="1"/>
</dbReference>
<dbReference type="GO" id="GO:0003677">
    <property type="term" value="F:DNA binding"/>
    <property type="evidence" value="ECO:0007669"/>
    <property type="project" value="InterPro"/>
</dbReference>
<evidence type="ECO:0000259" key="3">
    <source>
        <dbReference type="SMART" id="SM00382"/>
    </source>
</evidence>
<evidence type="ECO:0000256" key="2">
    <source>
        <dbReference type="ARBA" id="ARBA00022840"/>
    </source>
</evidence>
<dbReference type="GO" id="GO:0009378">
    <property type="term" value="F:four-way junction helicase activity"/>
    <property type="evidence" value="ECO:0007669"/>
    <property type="project" value="InterPro"/>
</dbReference>
<gene>
    <name evidence="4" type="ORF">LCGC14_1833400</name>
</gene>
<dbReference type="GO" id="GO:0006310">
    <property type="term" value="P:DNA recombination"/>
    <property type="evidence" value="ECO:0007669"/>
    <property type="project" value="InterPro"/>
</dbReference>
<evidence type="ECO:0000313" key="4">
    <source>
        <dbReference type="EMBL" id="KKL97552.1"/>
    </source>
</evidence>
<feature type="domain" description="AAA+ ATPase" evidence="3">
    <location>
        <begin position="29"/>
        <end position="160"/>
    </location>
</feature>
<organism evidence="4">
    <name type="scientific">marine sediment metagenome</name>
    <dbReference type="NCBI Taxonomy" id="412755"/>
    <lineage>
        <taxon>unclassified sequences</taxon>
        <taxon>metagenomes</taxon>
        <taxon>ecological metagenomes</taxon>
    </lineage>
</organism>
<dbReference type="GO" id="GO:0006281">
    <property type="term" value="P:DNA repair"/>
    <property type="evidence" value="ECO:0007669"/>
    <property type="project" value="InterPro"/>
</dbReference>
<dbReference type="EMBL" id="LAZR01018140">
    <property type="protein sequence ID" value="KKL97552.1"/>
    <property type="molecule type" value="Genomic_DNA"/>
</dbReference>
<dbReference type="InterPro" id="IPR003593">
    <property type="entry name" value="AAA+_ATPase"/>
</dbReference>
<dbReference type="SUPFAM" id="SSF52540">
    <property type="entry name" value="P-loop containing nucleoside triphosphate hydrolases"/>
    <property type="match status" value="1"/>
</dbReference>
<dbReference type="Gene3D" id="3.40.50.300">
    <property type="entry name" value="P-loop containing nucleotide triphosphate hydrolases"/>
    <property type="match status" value="1"/>
</dbReference>
<dbReference type="CDD" id="cd00009">
    <property type="entry name" value="AAA"/>
    <property type="match status" value="1"/>
</dbReference>
<dbReference type="SMART" id="SM00382">
    <property type="entry name" value="AAA"/>
    <property type="match status" value="1"/>
</dbReference>
<dbReference type="AlphaFoldDB" id="A0A0F9JEW8"/>
<keyword evidence="2" id="KW-0067">ATP-binding</keyword>
<name>A0A0F9JEW8_9ZZZZ</name>
<keyword evidence="1" id="KW-0547">Nucleotide-binding</keyword>
<comment type="caution">
    <text evidence="4">The sequence shown here is derived from an EMBL/GenBank/DDBJ whole genome shotgun (WGS) entry which is preliminary data.</text>
</comment>
<feature type="non-terminal residue" evidence="4">
    <location>
        <position position="218"/>
    </location>
</feature>